<feature type="domain" description="CinA C-terminal" evidence="1">
    <location>
        <begin position="3"/>
        <end position="130"/>
    </location>
</feature>
<reference evidence="2 3" key="1">
    <citation type="submission" date="2019-01" db="EMBL/GenBank/DDBJ databases">
        <authorList>
            <consortium name="Pathogen Informatics"/>
        </authorList>
    </citation>
    <scope>NUCLEOTIDE SEQUENCE [LARGE SCALE GENOMIC DNA]</scope>
    <source>
        <strain evidence="2 3">NCTC10172</strain>
    </source>
</reference>
<name>A0A449BKD2_9MOLU</name>
<dbReference type="KEGG" id="ahk:NCTC10172_00930"/>
<keyword evidence="3" id="KW-1185">Reference proteome</keyword>
<dbReference type="NCBIfam" id="TIGR00199">
    <property type="entry name" value="PncC_domain"/>
    <property type="match status" value="1"/>
</dbReference>
<organism evidence="2 3">
    <name type="scientific">Acholeplasma hippikon</name>
    <dbReference type="NCBI Taxonomy" id="264636"/>
    <lineage>
        <taxon>Bacteria</taxon>
        <taxon>Bacillati</taxon>
        <taxon>Mycoplasmatota</taxon>
        <taxon>Mollicutes</taxon>
        <taxon>Acholeplasmatales</taxon>
        <taxon>Acholeplasmataceae</taxon>
        <taxon>Acholeplasma</taxon>
    </lineage>
</organism>
<protein>
    <submittedName>
        <fullName evidence="2">Competence-damage inducible protein</fullName>
    </submittedName>
</protein>
<gene>
    <name evidence="2" type="primary">cinA</name>
    <name evidence="2" type="ORF">NCTC10172_00930</name>
</gene>
<evidence type="ECO:0000259" key="1">
    <source>
        <dbReference type="Pfam" id="PF02464"/>
    </source>
</evidence>
<proteinExistence type="predicted"/>
<dbReference type="STRING" id="1408416.GCA_000702765_00368"/>
<dbReference type="Gene3D" id="3.90.950.20">
    <property type="entry name" value="CinA-like"/>
    <property type="match status" value="1"/>
</dbReference>
<dbReference type="EMBL" id="LR215050">
    <property type="protein sequence ID" value="VEU82904.1"/>
    <property type="molecule type" value="Genomic_DNA"/>
</dbReference>
<dbReference type="Proteomes" id="UP000290909">
    <property type="component" value="Chromosome"/>
</dbReference>
<evidence type="ECO:0000313" key="2">
    <source>
        <dbReference type="EMBL" id="VEU82904.1"/>
    </source>
</evidence>
<dbReference type="InterPro" id="IPR008136">
    <property type="entry name" value="CinA_C"/>
</dbReference>
<accession>A0A449BKD2</accession>
<dbReference type="AlphaFoldDB" id="A0A449BKD2"/>
<evidence type="ECO:0000313" key="3">
    <source>
        <dbReference type="Proteomes" id="UP000290909"/>
    </source>
</evidence>
<sequence length="148" mass="16679">MKHLLAKLIEKNEKIAFAESITGGALSSQFIKNKNASKALDVSYIVYSNEKKIEVLGVDEKLIEKYTVVSEEVAYDMAKKLQMLTKVDLAVSTTGYASGNYELVCFVGIMYKSEIKVYKIVLDRKKSRIKNINFLTKEISKLLNQTIA</sequence>
<dbReference type="InterPro" id="IPR036653">
    <property type="entry name" value="CinA-like_C"/>
</dbReference>
<dbReference type="Pfam" id="PF02464">
    <property type="entry name" value="CinA"/>
    <property type="match status" value="1"/>
</dbReference>
<dbReference type="SUPFAM" id="SSF142433">
    <property type="entry name" value="CinA-like"/>
    <property type="match status" value="1"/>
</dbReference>